<dbReference type="Proteomes" id="UP000053676">
    <property type="component" value="Unassembled WGS sequence"/>
</dbReference>
<dbReference type="AlphaFoldDB" id="W2SLF8"/>
<protein>
    <submittedName>
        <fullName evidence="1">Uncharacterized protein</fullName>
    </submittedName>
</protein>
<evidence type="ECO:0000313" key="1">
    <source>
        <dbReference type="EMBL" id="ETN70445.1"/>
    </source>
</evidence>
<proteinExistence type="predicted"/>
<evidence type="ECO:0000313" key="2">
    <source>
        <dbReference type="Proteomes" id="UP000053676"/>
    </source>
</evidence>
<reference evidence="2" key="1">
    <citation type="journal article" date="2014" name="Nat. Genet.">
        <title>Genome of the human hookworm Necator americanus.</title>
        <authorList>
            <person name="Tang Y.T."/>
            <person name="Gao X."/>
            <person name="Rosa B.A."/>
            <person name="Abubucker S."/>
            <person name="Hallsworth-Pepin K."/>
            <person name="Martin J."/>
            <person name="Tyagi R."/>
            <person name="Heizer E."/>
            <person name="Zhang X."/>
            <person name="Bhonagiri-Palsikar V."/>
            <person name="Minx P."/>
            <person name="Warren W.C."/>
            <person name="Wang Q."/>
            <person name="Zhan B."/>
            <person name="Hotez P.J."/>
            <person name="Sternberg P.W."/>
            <person name="Dougall A."/>
            <person name="Gaze S.T."/>
            <person name="Mulvenna J."/>
            <person name="Sotillo J."/>
            <person name="Ranganathan S."/>
            <person name="Rabelo E.M."/>
            <person name="Wilson R.K."/>
            <person name="Felgner P.L."/>
            <person name="Bethony J."/>
            <person name="Hawdon J.M."/>
            <person name="Gasser R.B."/>
            <person name="Loukas A."/>
            <person name="Mitreva M."/>
        </authorList>
    </citation>
    <scope>NUCLEOTIDE SEQUENCE [LARGE SCALE GENOMIC DNA]</scope>
</reference>
<gene>
    <name evidence="1" type="ORF">NECAME_14754</name>
</gene>
<accession>W2SLF8</accession>
<sequence length="80" mass="9279">MEKFKAKQDTRSIKTTSFFAEDIVMNMSHKITTHAGKVELCDHAEKQCHSYNPNYNNLYSITKNTCSADWKHPKELTRKG</sequence>
<name>W2SLF8_NECAM</name>
<keyword evidence="2" id="KW-1185">Reference proteome</keyword>
<organism evidence="1 2">
    <name type="scientific">Necator americanus</name>
    <name type="common">Human hookworm</name>
    <dbReference type="NCBI Taxonomy" id="51031"/>
    <lineage>
        <taxon>Eukaryota</taxon>
        <taxon>Metazoa</taxon>
        <taxon>Ecdysozoa</taxon>
        <taxon>Nematoda</taxon>
        <taxon>Chromadorea</taxon>
        <taxon>Rhabditida</taxon>
        <taxon>Rhabditina</taxon>
        <taxon>Rhabditomorpha</taxon>
        <taxon>Strongyloidea</taxon>
        <taxon>Ancylostomatidae</taxon>
        <taxon>Bunostominae</taxon>
        <taxon>Necator</taxon>
    </lineage>
</organism>
<dbReference type="EMBL" id="KI668953">
    <property type="protein sequence ID" value="ETN70445.1"/>
    <property type="molecule type" value="Genomic_DNA"/>
</dbReference>
<dbReference type="KEGG" id="nai:NECAME_14754"/>